<evidence type="ECO:0000313" key="3">
    <source>
        <dbReference type="Proteomes" id="UP000006034"/>
    </source>
</evidence>
<dbReference type="HOGENOM" id="CLU_1501217_0_0_7"/>
<evidence type="ECO:0000256" key="1">
    <source>
        <dbReference type="SAM" id="SignalP"/>
    </source>
</evidence>
<dbReference type="Gene3D" id="1.20.120.1490">
    <property type="match status" value="1"/>
</dbReference>
<reference evidence="2 3" key="1">
    <citation type="submission" date="2010-10" db="EMBL/GenBank/DDBJ databases">
        <authorList>
            <consortium name="The Broad Institute Genome Sequencing Platform"/>
            <person name="Ward D."/>
            <person name="Earl A."/>
            <person name="Feldgarden M."/>
            <person name="Young S.K."/>
            <person name="Gargeya S."/>
            <person name="Zeng Q."/>
            <person name="Alvarado L."/>
            <person name="Berlin A."/>
            <person name="Bochicchio J."/>
            <person name="Chapman S.B."/>
            <person name="Chen Z."/>
            <person name="Freedman E."/>
            <person name="Gellesch M."/>
            <person name="Goldberg J."/>
            <person name="Griggs A."/>
            <person name="Gujja S."/>
            <person name="Heilman E."/>
            <person name="Heiman D."/>
            <person name="Howarth C."/>
            <person name="Mehta T."/>
            <person name="Neiman D."/>
            <person name="Pearson M."/>
            <person name="Roberts A."/>
            <person name="Saif S."/>
            <person name="Shea T."/>
            <person name="Shenoy N."/>
            <person name="Sisk P."/>
            <person name="Stolte C."/>
            <person name="Sykes S."/>
            <person name="White J."/>
            <person name="Yandava C."/>
            <person name="Allen-Vercoe E."/>
            <person name="Sibley C."/>
            <person name="Ambrose C.E."/>
            <person name="Strauss J."/>
            <person name="Daigneault M."/>
            <person name="Haas B."/>
            <person name="Nusbaum C."/>
            <person name="Birren B."/>
        </authorList>
    </citation>
    <scope>NUCLEOTIDE SEQUENCE [LARGE SCALE GENOMIC DNA]</scope>
    <source>
        <strain evidence="2 3">3_1_6</strain>
    </source>
</reference>
<dbReference type="GeneID" id="78084434"/>
<organism evidence="2 3">
    <name type="scientific">Bilophila wadsworthia (strain 3_1_6)</name>
    <dbReference type="NCBI Taxonomy" id="563192"/>
    <lineage>
        <taxon>Bacteria</taxon>
        <taxon>Pseudomonadati</taxon>
        <taxon>Thermodesulfobacteriota</taxon>
        <taxon>Desulfovibrionia</taxon>
        <taxon>Desulfovibrionales</taxon>
        <taxon>Desulfovibrionaceae</taxon>
        <taxon>Bilophila</taxon>
    </lineage>
</organism>
<dbReference type="OrthoDB" id="5471872at2"/>
<feature type="signal peptide" evidence="1">
    <location>
        <begin position="1"/>
        <end position="25"/>
    </location>
</feature>
<feature type="chain" id="PRO_5003203400" description="Zinc resistance-associated protein" evidence="1">
    <location>
        <begin position="26"/>
        <end position="163"/>
    </location>
</feature>
<accession>E5YAF8</accession>
<dbReference type="EMBL" id="ADCP02000001">
    <property type="protein sequence ID" value="EFV42970.1"/>
    <property type="molecule type" value="Genomic_DNA"/>
</dbReference>
<evidence type="ECO:0008006" key="4">
    <source>
        <dbReference type="Google" id="ProtNLM"/>
    </source>
</evidence>
<protein>
    <recommendedName>
        <fullName evidence="4">Zinc resistance-associated protein</fullName>
    </recommendedName>
</protein>
<proteinExistence type="predicted"/>
<name>E5YAF8_BILW3</name>
<dbReference type="InterPro" id="IPR025961">
    <property type="entry name" value="Metal_resist"/>
</dbReference>
<gene>
    <name evidence="2" type="ORF">HMPREF0179_03179</name>
</gene>
<keyword evidence="1" id="KW-0732">Signal</keyword>
<sequence>MKTRALIAAFALSAIVLGSGVSAFAYNGYHNYGNHAGMYAVSPEKQGAYDAMMKDYYSRVSPIQDKLNAKGIELDALSRNPNAKPETISKLANEVAELRSQLRAERMTLGDKMEKELGIQPCRGMMGNGMMGNGMGYHNGGRHGGGHGGHGGHGGGYGSNCNY</sequence>
<dbReference type="RefSeq" id="WP_005029702.1">
    <property type="nucleotide sequence ID" value="NZ_KE150238.1"/>
</dbReference>
<keyword evidence="3" id="KW-1185">Reference proteome</keyword>
<reference evidence="2 3" key="2">
    <citation type="submission" date="2013-04" db="EMBL/GenBank/DDBJ databases">
        <title>The Genome Sequence of Bilophila wadsworthia 3_1_6.</title>
        <authorList>
            <consortium name="The Broad Institute Genomics Platform"/>
            <person name="Earl A."/>
            <person name="Ward D."/>
            <person name="Feldgarden M."/>
            <person name="Gevers D."/>
            <person name="Sibley C."/>
            <person name="Strauss J."/>
            <person name="Allen-Vercoe E."/>
            <person name="Walker B."/>
            <person name="Young S."/>
            <person name="Zeng Q."/>
            <person name="Gargeya S."/>
            <person name="Fitzgerald M."/>
            <person name="Haas B."/>
            <person name="Abouelleil A."/>
            <person name="Allen A.W."/>
            <person name="Alvarado L."/>
            <person name="Arachchi H.M."/>
            <person name="Berlin A.M."/>
            <person name="Chapman S.B."/>
            <person name="Gainer-Dewar J."/>
            <person name="Goldberg J."/>
            <person name="Griggs A."/>
            <person name="Gujja S."/>
            <person name="Hansen M."/>
            <person name="Howarth C."/>
            <person name="Imamovic A."/>
            <person name="Ireland A."/>
            <person name="Larimer J."/>
            <person name="McCowan C."/>
            <person name="Murphy C."/>
            <person name="Pearson M."/>
            <person name="Poon T.W."/>
            <person name="Priest M."/>
            <person name="Roberts A."/>
            <person name="Saif S."/>
            <person name="Shea T."/>
            <person name="Sisk P."/>
            <person name="Sykes S."/>
            <person name="Wortman J."/>
            <person name="Nusbaum C."/>
            <person name="Birren B."/>
        </authorList>
    </citation>
    <scope>NUCLEOTIDE SEQUENCE [LARGE SCALE GENOMIC DNA]</scope>
    <source>
        <strain evidence="2 3">3_1_6</strain>
    </source>
</reference>
<dbReference type="Pfam" id="PF13801">
    <property type="entry name" value="Metal_resist"/>
    <property type="match status" value="1"/>
</dbReference>
<dbReference type="STRING" id="563192.HMPREF0179_03179"/>
<dbReference type="AlphaFoldDB" id="E5YAF8"/>
<evidence type="ECO:0000313" key="2">
    <source>
        <dbReference type="EMBL" id="EFV42970.1"/>
    </source>
</evidence>
<comment type="caution">
    <text evidence="2">The sequence shown here is derived from an EMBL/GenBank/DDBJ whole genome shotgun (WGS) entry which is preliminary data.</text>
</comment>
<dbReference type="Proteomes" id="UP000006034">
    <property type="component" value="Unassembled WGS sequence"/>
</dbReference>